<feature type="domain" description="Pseudouridine synthase II N-terminal" evidence="7">
    <location>
        <begin position="75"/>
        <end position="203"/>
    </location>
</feature>
<dbReference type="OrthoDB" id="9995526at2759"/>
<keyword evidence="5" id="KW-0413">Isomerase</keyword>
<dbReference type="InterPro" id="IPR032819">
    <property type="entry name" value="TruB_C"/>
</dbReference>
<dbReference type="PANTHER" id="PTHR13767:SF2">
    <property type="entry name" value="PSEUDOURIDYLATE SYNTHASE TRUB1"/>
    <property type="match status" value="1"/>
</dbReference>
<organism evidence="9 10">
    <name type="scientific">Hyaloscypha bicolor E</name>
    <dbReference type="NCBI Taxonomy" id="1095630"/>
    <lineage>
        <taxon>Eukaryota</taxon>
        <taxon>Fungi</taxon>
        <taxon>Dikarya</taxon>
        <taxon>Ascomycota</taxon>
        <taxon>Pezizomycotina</taxon>
        <taxon>Leotiomycetes</taxon>
        <taxon>Helotiales</taxon>
        <taxon>Hyaloscyphaceae</taxon>
        <taxon>Hyaloscypha</taxon>
        <taxon>Hyaloscypha bicolor</taxon>
    </lineage>
</organism>
<dbReference type="GeneID" id="36594986"/>
<dbReference type="SUPFAM" id="SSF55120">
    <property type="entry name" value="Pseudouridine synthase"/>
    <property type="match status" value="1"/>
</dbReference>
<evidence type="ECO:0000259" key="8">
    <source>
        <dbReference type="Pfam" id="PF16198"/>
    </source>
</evidence>
<dbReference type="InterPro" id="IPR002501">
    <property type="entry name" value="PsdUridine_synth_N"/>
</dbReference>
<dbReference type="PANTHER" id="PTHR13767">
    <property type="entry name" value="TRNA-PSEUDOURIDINE SYNTHASE"/>
    <property type="match status" value="1"/>
</dbReference>
<dbReference type="GO" id="GO:1990481">
    <property type="term" value="P:mRNA pseudouridine synthesis"/>
    <property type="evidence" value="ECO:0007669"/>
    <property type="project" value="TreeGrafter"/>
</dbReference>
<sequence>MSAKHFWRMTQGKVMEGVFAINKPTGLSSAQVLRDLQKHFNPSELFAPWIQLEKNNRAREKANQRKRRRDQRIQVKVGHGGTLDPLATGVLITGIGKGTKSLQDFLVCTKAYETVVLFGTSTDTYDRVGKVLGKAPYEHVTKDMVEKALDQFRGKFMQLPPLYSALKMDGKPLYEYAREGKEIPRKIERREVEVLELELVEWMEGGTHPHRAPTDEAGHAEVNLANKVWKQENVLPAGTKSEKEDSQGRKSQDSKVSSEDEALEEFERKKRKLSEDQDDLVRERPPSKRKVVTSSQDATMSGGLPPPAVEATGEEGAVEPEGVLTSDEVPKATIEKSPTPPVKGPPAVKLRMKVTSGFYVRSLCHDLGAAVGSAALMAELERTRQGEFELGKNVLEYADLEKGEKVWAPKVEVMLDAWYEQDSRRPRTERIVERTGSGERDERSSEHREKDRQGFGRSERHERSERDHHRSRRDERGNRRDSGGVKEERGPEGREKHWISPPPSQRDHHGPRREERDDRGESHRPRSEHRERERQSPGRGEAGRLSPREDDV</sequence>
<dbReference type="AlphaFoldDB" id="A0A2J6T6P4"/>
<dbReference type="GO" id="GO:0005634">
    <property type="term" value="C:nucleus"/>
    <property type="evidence" value="ECO:0007669"/>
    <property type="project" value="TreeGrafter"/>
</dbReference>
<comment type="catalytic activity">
    <reaction evidence="1">
        <text>a uridine in mRNA = a pseudouridine in mRNA</text>
        <dbReference type="Rhea" id="RHEA:56644"/>
        <dbReference type="Rhea" id="RHEA-COMP:14658"/>
        <dbReference type="Rhea" id="RHEA-COMP:14659"/>
        <dbReference type="ChEBI" id="CHEBI:65314"/>
        <dbReference type="ChEBI" id="CHEBI:65315"/>
    </reaction>
</comment>
<feature type="region of interest" description="Disordered" evidence="6">
    <location>
        <begin position="420"/>
        <end position="552"/>
    </location>
</feature>
<dbReference type="Pfam" id="PF01509">
    <property type="entry name" value="TruB_N"/>
    <property type="match status" value="1"/>
</dbReference>
<dbReference type="InParanoid" id="A0A2J6T6P4"/>
<dbReference type="HAMAP" id="MF_01080">
    <property type="entry name" value="TruB_bact"/>
    <property type="match status" value="1"/>
</dbReference>
<keyword evidence="4" id="KW-0819">tRNA processing</keyword>
<evidence type="ECO:0000256" key="3">
    <source>
        <dbReference type="ARBA" id="ARBA00012787"/>
    </source>
</evidence>
<dbReference type="GO" id="GO:0003723">
    <property type="term" value="F:RNA binding"/>
    <property type="evidence" value="ECO:0007669"/>
    <property type="project" value="InterPro"/>
</dbReference>
<evidence type="ECO:0000259" key="7">
    <source>
        <dbReference type="Pfam" id="PF01509"/>
    </source>
</evidence>
<feature type="compositionally biased region" description="Basic and acidic residues" evidence="6">
    <location>
        <begin position="505"/>
        <end position="536"/>
    </location>
</feature>
<dbReference type="EC" id="5.4.99.25" evidence="3"/>
<dbReference type="EMBL" id="KZ613817">
    <property type="protein sequence ID" value="PMD58690.1"/>
    <property type="molecule type" value="Genomic_DNA"/>
</dbReference>
<evidence type="ECO:0000313" key="9">
    <source>
        <dbReference type="EMBL" id="PMD58690.1"/>
    </source>
</evidence>
<evidence type="ECO:0000256" key="5">
    <source>
        <dbReference type="ARBA" id="ARBA00023235"/>
    </source>
</evidence>
<dbReference type="GO" id="GO:0160148">
    <property type="term" value="F:tRNA pseudouridine(55) synthase activity"/>
    <property type="evidence" value="ECO:0007669"/>
    <property type="project" value="UniProtKB-EC"/>
</dbReference>
<feature type="compositionally biased region" description="Basic and acidic residues" evidence="6">
    <location>
        <begin position="421"/>
        <end position="498"/>
    </location>
</feature>
<feature type="domain" description="tRNA pseudouridylate synthase B C-terminal" evidence="8">
    <location>
        <begin position="361"/>
        <end position="411"/>
    </location>
</feature>
<feature type="region of interest" description="Disordered" evidence="6">
    <location>
        <begin position="229"/>
        <end position="321"/>
    </location>
</feature>
<gene>
    <name evidence="9" type="ORF">K444DRAFT_663975</name>
</gene>
<proteinExistence type="inferred from homology"/>
<dbReference type="Proteomes" id="UP000235371">
    <property type="component" value="Unassembled WGS sequence"/>
</dbReference>
<dbReference type="RefSeq" id="XP_024735594.1">
    <property type="nucleotide sequence ID" value="XM_024886909.1"/>
</dbReference>
<dbReference type="Gene3D" id="3.30.2350.10">
    <property type="entry name" value="Pseudouridine synthase"/>
    <property type="match status" value="1"/>
</dbReference>
<name>A0A2J6T6P4_9HELO</name>
<reference evidence="9 10" key="1">
    <citation type="submission" date="2016-04" db="EMBL/GenBank/DDBJ databases">
        <title>A degradative enzymes factory behind the ericoid mycorrhizal symbiosis.</title>
        <authorList>
            <consortium name="DOE Joint Genome Institute"/>
            <person name="Martino E."/>
            <person name="Morin E."/>
            <person name="Grelet G."/>
            <person name="Kuo A."/>
            <person name="Kohler A."/>
            <person name="Daghino S."/>
            <person name="Barry K."/>
            <person name="Choi C."/>
            <person name="Cichocki N."/>
            <person name="Clum A."/>
            <person name="Copeland A."/>
            <person name="Hainaut M."/>
            <person name="Haridas S."/>
            <person name="Labutti K."/>
            <person name="Lindquist E."/>
            <person name="Lipzen A."/>
            <person name="Khouja H.-R."/>
            <person name="Murat C."/>
            <person name="Ohm R."/>
            <person name="Olson A."/>
            <person name="Spatafora J."/>
            <person name="Veneault-Fourrey C."/>
            <person name="Henrissat B."/>
            <person name="Grigoriev I."/>
            <person name="Martin F."/>
            <person name="Perotto S."/>
        </authorList>
    </citation>
    <scope>NUCLEOTIDE SEQUENCE [LARGE SCALE GENOMIC DNA]</scope>
    <source>
        <strain evidence="9 10">E</strain>
    </source>
</reference>
<evidence type="ECO:0000256" key="1">
    <source>
        <dbReference type="ARBA" id="ARBA00001166"/>
    </source>
</evidence>
<feature type="compositionally biased region" description="Basic and acidic residues" evidence="6">
    <location>
        <begin position="265"/>
        <end position="286"/>
    </location>
</feature>
<dbReference type="FunCoup" id="A0A2J6T6P4">
    <property type="interactions" value="322"/>
</dbReference>
<evidence type="ECO:0000256" key="6">
    <source>
        <dbReference type="SAM" id="MobiDB-lite"/>
    </source>
</evidence>
<dbReference type="Pfam" id="PF16198">
    <property type="entry name" value="TruB_C_2"/>
    <property type="match status" value="1"/>
</dbReference>
<evidence type="ECO:0000313" key="10">
    <source>
        <dbReference type="Proteomes" id="UP000235371"/>
    </source>
</evidence>
<accession>A0A2J6T6P4</accession>
<dbReference type="GO" id="GO:0006400">
    <property type="term" value="P:tRNA modification"/>
    <property type="evidence" value="ECO:0007669"/>
    <property type="project" value="TreeGrafter"/>
</dbReference>
<protein>
    <recommendedName>
        <fullName evidence="3">tRNA pseudouridine(55) synthase</fullName>
        <ecNumber evidence="3">5.4.99.25</ecNumber>
    </recommendedName>
</protein>
<dbReference type="STRING" id="1095630.A0A2J6T6P4"/>
<dbReference type="FunFam" id="3.30.2350.10:FF:000014">
    <property type="entry name" value="PUS4p Pseudouridine synthase"/>
    <property type="match status" value="1"/>
</dbReference>
<comment type="similarity">
    <text evidence="2">Belongs to the pseudouridine synthase TruB family.</text>
</comment>
<dbReference type="InterPro" id="IPR014780">
    <property type="entry name" value="tRNA_psdUridine_synth_TruB"/>
</dbReference>
<keyword evidence="10" id="KW-1185">Reference proteome</keyword>
<evidence type="ECO:0000256" key="4">
    <source>
        <dbReference type="ARBA" id="ARBA00022694"/>
    </source>
</evidence>
<dbReference type="InterPro" id="IPR020103">
    <property type="entry name" value="PsdUridine_synth_cat_dom_sf"/>
</dbReference>
<evidence type="ECO:0000256" key="2">
    <source>
        <dbReference type="ARBA" id="ARBA00008999"/>
    </source>
</evidence>
<feature type="compositionally biased region" description="Basic and acidic residues" evidence="6">
    <location>
        <begin position="240"/>
        <end position="258"/>
    </location>
</feature>